<evidence type="ECO:0000256" key="5">
    <source>
        <dbReference type="ARBA" id="ARBA00022989"/>
    </source>
</evidence>
<dbReference type="RefSeq" id="WP_100389127.1">
    <property type="nucleotide sequence ID" value="NZ_BMZU01000001.1"/>
</dbReference>
<comment type="similarity">
    <text evidence="7">Belongs to the binding-protein-dependent transport system permease family.</text>
</comment>
<feature type="transmembrane region" description="Helical" evidence="7">
    <location>
        <begin position="150"/>
        <end position="169"/>
    </location>
</feature>
<feature type="transmembrane region" description="Helical" evidence="7">
    <location>
        <begin position="208"/>
        <end position="231"/>
    </location>
</feature>
<dbReference type="Gene3D" id="1.10.3720.10">
    <property type="entry name" value="MetI-like"/>
    <property type="match status" value="1"/>
</dbReference>
<dbReference type="InterPro" id="IPR000515">
    <property type="entry name" value="MetI-like"/>
</dbReference>
<feature type="transmembrane region" description="Helical" evidence="7">
    <location>
        <begin position="123"/>
        <end position="144"/>
    </location>
</feature>
<feature type="transmembrane region" description="Helical" evidence="7">
    <location>
        <begin position="91"/>
        <end position="111"/>
    </location>
</feature>
<dbReference type="PANTHER" id="PTHR43386">
    <property type="entry name" value="OLIGOPEPTIDE TRANSPORT SYSTEM PERMEASE PROTEIN APPC"/>
    <property type="match status" value="1"/>
</dbReference>
<dbReference type="PROSITE" id="PS50928">
    <property type="entry name" value="ABC_TM1"/>
    <property type="match status" value="1"/>
</dbReference>
<dbReference type="PANTHER" id="PTHR43386:SF25">
    <property type="entry name" value="PEPTIDE ABC TRANSPORTER PERMEASE PROTEIN"/>
    <property type="match status" value="1"/>
</dbReference>
<dbReference type="OrthoDB" id="9812701at2"/>
<reference evidence="9 10" key="1">
    <citation type="submission" date="2017-11" db="EMBL/GenBank/DDBJ databases">
        <title>Genomic Encyclopedia of Archaeal and Bacterial Type Strains, Phase II (KMG-II): From Individual Species to Whole Genera.</title>
        <authorList>
            <person name="Goeker M."/>
        </authorList>
    </citation>
    <scope>NUCLEOTIDE SEQUENCE [LARGE SCALE GENOMIC DNA]</scope>
    <source>
        <strain evidence="9 10">DSM 16400</strain>
    </source>
</reference>
<evidence type="ECO:0000256" key="4">
    <source>
        <dbReference type="ARBA" id="ARBA00022692"/>
    </source>
</evidence>
<evidence type="ECO:0000256" key="7">
    <source>
        <dbReference type="RuleBase" id="RU363032"/>
    </source>
</evidence>
<keyword evidence="5 7" id="KW-1133">Transmembrane helix</keyword>
<sequence>MTLTEPRTSGTPLSRTFAAIAAVGPARLSLIVIGVIALFMAVWPSLFSPYSPSAIDASSILLSPSFAHPLGTDEAGADVWARLVYSTQLELVIAAGSVLVALVIGLPTGLIAGNAGRFVDGAFTSVASATLAFPLVLFAILMVASFGTTSLSLTVIIGFLFFPRVFLLMRAQTRSLKEREFVTALRVGGVRPTQILGLHVLPNSAGPLLTLIPTLMAEAILIEAGLSYLGLGVDLPASTWGTILEASKNYYVTSPWYAISAGLVITFVAAVLMFAGELIAESANPMRRRRRS</sequence>
<feature type="transmembrane region" description="Helical" evidence="7">
    <location>
        <begin position="17"/>
        <end position="43"/>
    </location>
</feature>
<evidence type="ECO:0000313" key="10">
    <source>
        <dbReference type="Proteomes" id="UP000231742"/>
    </source>
</evidence>
<keyword evidence="6 7" id="KW-0472">Membrane</keyword>
<dbReference type="AlphaFoldDB" id="A0A2M9D9Y3"/>
<accession>A0A2M9D9Y3</accession>
<proteinExistence type="inferred from homology"/>
<organism evidence="9 10">
    <name type="scientific">Salinibacterium amurskyense</name>
    <dbReference type="NCBI Taxonomy" id="205941"/>
    <lineage>
        <taxon>Bacteria</taxon>
        <taxon>Bacillati</taxon>
        <taxon>Actinomycetota</taxon>
        <taxon>Actinomycetes</taxon>
        <taxon>Micrococcales</taxon>
        <taxon>Microbacteriaceae</taxon>
        <taxon>Salinibacterium</taxon>
    </lineage>
</organism>
<evidence type="ECO:0000259" key="8">
    <source>
        <dbReference type="PROSITE" id="PS50928"/>
    </source>
</evidence>
<dbReference type="GO" id="GO:0055085">
    <property type="term" value="P:transmembrane transport"/>
    <property type="evidence" value="ECO:0007669"/>
    <property type="project" value="InterPro"/>
</dbReference>
<gene>
    <name evidence="9" type="ORF">CLV85_1743</name>
</gene>
<protein>
    <submittedName>
        <fullName evidence="9">Peptide/nickel transport system permease protein</fullName>
    </submittedName>
</protein>
<keyword evidence="3" id="KW-1003">Cell membrane</keyword>
<feature type="transmembrane region" description="Helical" evidence="7">
    <location>
        <begin position="256"/>
        <end position="280"/>
    </location>
</feature>
<keyword evidence="2 7" id="KW-0813">Transport</keyword>
<comment type="subcellular location">
    <subcellularLocation>
        <location evidence="1 7">Cell membrane</location>
        <topology evidence="1 7">Multi-pass membrane protein</topology>
    </subcellularLocation>
</comment>
<dbReference type="Proteomes" id="UP000231742">
    <property type="component" value="Unassembled WGS sequence"/>
</dbReference>
<dbReference type="InterPro" id="IPR050366">
    <property type="entry name" value="BP-dependent_transpt_permease"/>
</dbReference>
<evidence type="ECO:0000256" key="2">
    <source>
        <dbReference type="ARBA" id="ARBA00022448"/>
    </source>
</evidence>
<evidence type="ECO:0000256" key="3">
    <source>
        <dbReference type="ARBA" id="ARBA00022475"/>
    </source>
</evidence>
<dbReference type="CDD" id="cd06261">
    <property type="entry name" value="TM_PBP2"/>
    <property type="match status" value="1"/>
</dbReference>
<name>A0A2M9D9Y3_9MICO</name>
<dbReference type="EMBL" id="PGFH01000001">
    <property type="protein sequence ID" value="PJJ82541.1"/>
    <property type="molecule type" value="Genomic_DNA"/>
</dbReference>
<evidence type="ECO:0000256" key="6">
    <source>
        <dbReference type="ARBA" id="ARBA00023136"/>
    </source>
</evidence>
<dbReference type="InterPro" id="IPR035906">
    <property type="entry name" value="MetI-like_sf"/>
</dbReference>
<comment type="caution">
    <text evidence="9">The sequence shown here is derived from an EMBL/GenBank/DDBJ whole genome shotgun (WGS) entry which is preliminary data.</text>
</comment>
<keyword evidence="10" id="KW-1185">Reference proteome</keyword>
<feature type="domain" description="ABC transmembrane type-1" evidence="8">
    <location>
        <begin position="87"/>
        <end position="276"/>
    </location>
</feature>
<dbReference type="Pfam" id="PF00528">
    <property type="entry name" value="BPD_transp_1"/>
    <property type="match status" value="1"/>
</dbReference>
<dbReference type="SUPFAM" id="SSF161098">
    <property type="entry name" value="MetI-like"/>
    <property type="match status" value="1"/>
</dbReference>
<evidence type="ECO:0000313" key="9">
    <source>
        <dbReference type="EMBL" id="PJJ82541.1"/>
    </source>
</evidence>
<dbReference type="GO" id="GO:0005886">
    <property type="term" value="C:plasma membrane"/>
    <property type="evidence" value="ECO:0007669"/>
    <property type="project" value="UniProtKB-SubCell"/>
</dbReference>
<evidence type="ECO:0000256" key="1">
    <source>
        <dbReference type="ARBA" id="ARBA00004651"/>
    </source>
</evidence>
<keyword evidence="4 7" id="KW-0812">Transmembrane</keyword>